<feature type="region of interest" description="Disordered" evidence="2">
    <location>
        <begin position="516"/>
        <end position="535"/>
    </location>
</feature>
<dbReference type="EMBL" id="CP019434">
    <property type="protein sequence ID" value="APZ43348.1"/>
    <property type="molecule type" value="Genomic_DNA"/>
</dbReference>
<dbReference type="InterPro" id="IPR020011">
    <property type="entry name" value="FimV_C"/>
</dbReference>
<keyword evidence="3" id="KW-0812">Transmembrane</keyword>
<feature type="region of interest" description="Disordered" evidence="2">
    <location>
        <begin position="541"/>
        <end position="567"/>
    </location>
</feature>
<dbReference type="NCBIfam" id="TIGR03504">
    <property type="entry name" value="FimV_Cterm"/>
    <property type="match status" value="1"/>
</dbReference>
<dbReference type="InterPro" id="IPR020012">
    <property type="entry name" value="LysM_FimV"/>
</dbReference>
<dbReference type="NCBIfam" id="TIGR03505">
    <property type="entry name" value="FimV_core"/>
    <property type="match status" value="1"/>
</dbReference>
<feature type="transmembrane region" description="Helical" evidence="3">
    <location>
        <begin position="490"/>
        <end position="509"/>
    </location>
</feature>
<dbReference type="STRING" id="1765967.BW247_09805"/>
<dbReference type="InterPro" id="IPR038440">
    <property type="entry name" value="FimV_C_sf"/>
</dbReference>
<feature type="coiled-coil region" evidence="1">
    <location>
        <begin position="316"/>
        <end position="371"/>
    </location>
</feature>
<dbReference type="Proteomes" id="UP000243807">
    <property type="component" value="Chromosome"/>
</dbReference>
<dbReference type="Pfam" id="PF25800">
    <property type="entry name" value="FimV_N"/>
    <property type="match status" value="1"/>
</dbReference>
<evidence type="ECO:0000256" key="2">
    <source>
        <dbReference type="SAM" id="MobiDB-lite"/>
    </source>
</evidence>
<feature type="compositionally biased region" description="Low complexity" evidence="2">
    <location>
        <begin position="551"/>
        <end position="563"/>
    </location>
</feature>
<evidence type="ECO:0000256" key="3">
    <source>
        <dbReference type="SAM" id="Phobius"/>
    </source>
</evidence>
<protein>
    <recommendedName>
        <fullName evidence="4">FimV N-terminal domain-containing protein</fullName>
    </recommendedName>
</protein>
<organism evidence="5 6">
    <name type="scientific">Acidihalobacter ferrooxydans</name>
    <dbReference type="NCBI Taxonomy" id="1765967"/>
    <lineage>
        <taxon>Bacteria</taxon>
        <taxon>Pseudomonadati</taxon>
        <taxon>Pseudomonadota</taxon>
        <taxon>Gammaproteobacteria</taxon>
        <taxon>Chromatiales</taxon>
        <taxon>Ectothiorhodospiraceae</taxon>
        <taxon>Acidihalobacter</taxon>
    </lineage>
</organism>
<evidence type="ECO:0000313" key="6">
    <source>
        <dbReference type="Proteomes" id="UP000243807"/>
    </source>
</evidence>
<evidence type="ECO:0000256" key="1">
    <source>
        <dbReference type="SAM" id="Coils"/>
    </source>
</evidence>
<feature type="region of interest" description="Disordered" evidence="2">
    <location>
        <begin position="266"/>
        <end position="312"/>
    </location>
</feature>
<reference evidence="5 6" key="1">
    <citation type="submission" date="2017-01" db="EMBL/GenBank/DDBJ databases">
        <title>Draft sequence of Acidihalobacter ferrooxidans strain DSM 14175 (strain V8).</title>
        <authorList>
            <person name="Khaleque H.N."/>
            <person name="Ramsay J.P."/>
            <person name="Murphy R.J.T."/>
            <person name="Kaksonen A.H."/>
            <person name="Boxall N.J."/>
            <person name="Watkin E.L.J."/>
        </authorList>
    </citation>
    <scope>NUCLEOTIDE SEQUENCE [LARGE SCALE GENOMIC DNA]</scope>
    <source>
        <strain evidence="5 6">V8</strain>
    </source>
</reference>
<feature type="region of interest" description="Disordered" evidence="2">
    <location>
        <begin position="449"/>
        <end position="471"/>
    </location>
</feature>
<feature type="compositionally biased region" description="Acidic residues" evidence="2">
    <location>
        <begin position="886"/>
        <end position="898"/>
    </location>
</feature>
<name>A0A1P8UHM8_9GAMM</name>
<keyword evidence="3" id="KW-0472">Membrane</keyword>
<dbReference type="KEGG" id="afy:BW247_09805"/>
<feature type="region of interest" description="Disordered" evidence="2">
    <location>
        <begin position="942"/>
        <end position="961"/>
    </location>
</feature>
<dbReference type="InterPro" id="IPR057840">
    <property type="entry name" value="FimV_N"/>
</dbReference>
<evidence type="ECO:0000259" key="4">
    <source>
        <dbReference type="Pfam" id="PF25800"/>
    </source>
</evidence>
<evidence type="ECO:0000313" key="5">
    <source>
        <dbReference type="EMBL" id="APZ43348.1"/>
    </source>
</evidence>
<feature type="domain" description="FimV N-terminal" evidence="4">
    <location>
        <begin position="13"/>
        <end position="120"/>
    </location>
</feature>
<gene>
    <name evidence="5" type="ORF">BW247_09805</name>
</gene>
<proteinExistence type="predicted"/>
<feature type="compositionally biased region" description="Low complexity" evidence="2">
    <location>
        <begin position="281"/>
        <end position="291"/>
    </location>
</feature>
<feature type="region of interest" description="Disordered" evidence="2">
    <location>
        <begin position="886"/>
        <end position="909"/>
    </location>
</feature>
<dbReference type="Gene3D" id="1.20.58.2200">
    <property type="match status" value="1"/>
</dbReference>
<keyword evidence="3" id="KW-1133">Transmembrane helix</keyword>
<feature type="compositionally biased region" description="Polar residues" evidence="2">
    <location>
        <begin position="299"/>
        <end position="312"/>
    </location>
</feature>
<accession>A0A1P8UHM8</accession>
<sequence>MGCLLAPATSLALGLGSIEVGTTLNQPLRADIKLVGASASDLQGLSVKLASPRLFKQVGIPRPGYLDNLHFEVISGSGGVPYIRITTPKAVMQPFLDFLVEVTWPGGQLLREYTVLLNPPNYMHGKPETSISAPLQATRPAPAAPILTTSASSAQTAASSTAPGQYRVKRGDTLSQVAGVMGQGRTATLDQMMLALVKTNPRAFINGNVNGLKSGYVLRAPSSQSLTALNAATAAAQVSKQNALWRAYAARLAGKTVAQTQLKATGTAPAGVPSAKPAVQTTSGSASSSAGHLKIMGTEPSTQGTSTKSAAGSSNVADLKHQLALAQESAASHKQEINDLQSRVNALQAIVKKQQALLAMKSQELASLQQQANAANKPSNKPAPLAPPVTRASIAAASNATSVSAAAASTVPVAPTSVAPAAATSLASANSVAPAASAAVPAVVKPQPQSAATTAKPTEPKPPVVPKPVVTQPPVSQPSFIDDLMSSPNLLMAAGGGILLLLALLWLVARRSSKARADQNADATPGSLPPTEDPAFDLADEAERDKSETIDAGAVAESPAAAADEIEPDATTELQGIAAFDMQSEAETQPGADNQQQAVERAREVESSDDVLAEADVYIAYGLYQQAEDVLQKALSAEPTRHDYQAKLLECHYGTKNVDAFVSGANALHDDMPHPEVDPLWIRVATLGKELVPDNPLFTGTDTGDLTPADVIAAEPAGEELNLPETDFKTDEPVADDDLDFDMDNLAPEKEQESVDEHVVDESDDMLDLGDLDDMLSIDGLSSDTADKASGAADESDAETLSALDFDLGDFEADEKTDTAAEQPDDGAVDFDLGELADAEAEDGETDDLDVLDLDVDMSDLDTELSDANEPTKTAVETDEHAFLIDEAEDEGQGDETVQEAVRTDDATTLGSDTAATNLDLAKAYIDMGDDEGARSALEEVIAEGNPEQKKEAERLLNQLS</sequence>
<keyword evidence="1" id="KW-0175">Coiled coil</keyword>
<dbReference type="AlphaFoldDB" id="A0A1P8UHM8"/>
<keyword evidence="6" id="KW-1185">Reference proteome</keyword>